<feature type="transmembrane region" description="Helical" evidence="8">
    <location>
        <begin position="225"/>
        <end position="248"/>
    </location>
</feature>
<reference evidence="11" key="1">
    <citation type="submission" date="2011-11" db="EMBL/GenBank/DDBJ databases">
        <title>Complete sequence of Paenibacillus terrae HPL-003.</title>
        <authorList>
            <person name="Shin S.H."/>
            <person name="Kim S."/>
            <person name="Kim J.Y."/>
        </authorList>
    </citation>
    <scope>NUCLEOTIDE SEQUENCE [LARGE SCALE GENOMIC DNA]</scope>
    <source>
        <strain evidence="11">HPL-003</strain>
    </source>
</reference>
<dbReference type="RefSeq" id="WP_014281656.1">
    <property type="nucleotide sequence ID" value="NC_016641.1"/>
</dbReference>
<dbReference type="Proteomes" id="UP000005876">
    <property type="component" value="Chromosome"/>
</dbReference>
<evidence type="ECO:0000256" key="1">
    <source>
        <dbReference type="ARBA" id="ARBA00004651"/>
    </source>
</evidence>
<dbReference type="EMBL" id="CP003107">
    <property type="protein sequence ID" value="AET60959.1"/>
    <property type="molecule type" value="Genomic_DNA"/>
</dbReference>
<evidence type="ECO:0000256" key="2">
    <source>
        <dbReference type="ARBA" id="ARBA00006236"/>
    </source>
</evidence>
<dbReference type="PROSITE" id="PS50850">
    <property type="entry name" value="MFS"/>
    <property type="match status" value="1"/>
</dbReference>
<evidence type="ECO:0000256" key="3">
    <source>
        <dbReference type="ARBA" id="ARBA00022448"/>
    </source>
</evidence>
<feature type="transmembrane region" description="Helical" evidence="8">
    <location>
        <begin position="116"/>
        <end position="133"/>
    </location>
</feature>
<feature type="transmembrane region" description="Helical" evidence="8">
    <location>
        <begin position="145"/>
        <end position="163"/>
    </location>
</feature>
<dbReference type="PANTHER" id="PTHR23502:SF132">
    <property type="entry name" value="POLYAMINE TRANSPORTER 2-RELATED"/>
    <property type="match status" value="1"/>
</dbReference>
<keyword evidence="6 8" id="KW-1133">Transmembrane helix</keyword>
<dbReference type="CDD" id="cd17320">
    <property type="entry name" value="MFS_MdfA_MDR_like"/>
    <property type="match status" value="1"/>
</dbReference>
<accession>G7VP82</accession>
<dbReference type="SUPFAM" id="SSF103473">
    <property type="entry name" value="MFS general substrate transporter"/>
    <property type="match status" value="1"/>
</dbReference>
<dbReference type="InterPro" id="IPR020846">
    <property type="entry name" value="MFS_dom"/>
</dbReference>
<dbReference type="OrthoDB" id="9800416at2"/>
<keyword evidence="5 8" id="KW-0812">Transmembrane</keyword>
<keyword evidence="4 8" id="KW-1003">Cell membrane</keyword>
<dbReference type="FunFam" id="1.20.1720.10:FF:000005">
    <property type="entry name" value="Bcr/CflA family efflux transporter"/>
    <property type="match status" value="1"/>
</dbReference>
<dbReference type="InterPro" id="IPR036259">
    <property type="entry name" value="MFS_trans_sf"/>
</dbReference>
<organism evidence="10 11">
    <name type="scientific">Paenibacillus terrae (strain HPL-003)</name>
    <dbReference type="NCBI Taxonomy" id="985665"/>
    <lineage>
        <taxon>Bacteria</taxon>
        <taxon>Bacillati</taxon>
        <taxon>Bacillota</taxon>
        <taxon>Bacilli</taxon>
        <taxon>Bacillales</taxon>
        <taxon>Paenibacillaceae</taxon>
        <taxon>Paenibacillus</taxon>
    </lineage>
</organism>
<evidence type="ECO:0000259" key="9">
    <source>
        <dbReference type="PROSITE" id="PS50850"/>
    </source>
</evidence>
<gene>
    <name evidence="10" type="ordered locus">HPL003_21125</name>
</gene>
<dbReference type="STRING" id="985665.HPL003_21125"/>
<feature type="transmembrane region" description="Helical" evidence="8">
    <location>
        <begin position="20"/>
        <end position="36"/>
    </location>
</feature>
<dbReference type="InterPro" id="IPR011701">
    <property type="entry name" value="MFS"/>
</dbReference>
<dbReference type="Pfam" id="PF07690">
    <property type="entry name" value="MFS_1"/>
    <property type="match status" value="1"/>
</dbReference>
<feature type="transmembrane region" description="Helical" evidence="8">
    <location>
        <begin position="317"/>
        <end position="342"/>
    </location>
</feature>
<feature type="transmembrane region" description="Helical" evidence="8">
    <location>
        <begin position="260"/>
        <end position="279"/>
    </location>
</feature>
<dbReference type="InterPro" id="IPR004812">
    <property type="entry name" value="Efflux_drug-R_Bcr/CmlA"/>
</dbReference>
<feature type="transmembrane region" description="Helical" evidence="8">
    <location>
        <begin position="354"/>
        <end position="373"/>
    </location>
</feature>
<evidence type="ECO:0000256" key="4">
    <source>
        <dbReference type="ARBA" id="ARBA00022475"/>
    </source>
</evidence>
<dbReference type="HOGENOM" id="CLU_001265_47_0_9"/>
<dbReference type="KEGG" id="pta:HPL003_21125"/>
<feature type="transmembrane region" description="Helical" evidence="8">
    <location>
        <begin position="291"/>
        <end position="311"/>
    </location>
</feature>
<dbReference type="eggNOG" id="COG2814">
    <property type="taxonomic scope" value="Bacteria"/>
</dbReference>
<dbReference type="AlphaFoldDB" id="G7VP82"/>
<keyword evidence="7 8" id="KW-0472">Membrane</keyword>
<dbReference type="GO" id="GO:0042910">
    <property type="term" value="F:xenobiotic transmembrane transporter activity"/>
    <property type="evidence" value="ECO:0007669"/>
    <property type="project" value="InterPro"/>
</dbReference>
<feature type="transmembrane region" description="Helical" evidence="8">
    <location>
        <begin position="175"/>
        <end position="195"/>
    </location>
</feature>
<reference evidence="10 11" key="3">
    <citation type="journal article" date="2012" name="J. Bacteriol.">
        <title>Genome Sequence of Paenibacillus terrae HPL-003, a Xylanase-Producing Bacterium Isolated from Soil Found in Forest Residue.</title>
        <authorList>
            <person name="Shin S.H."/>
            <person name="Kim S."/>
            <person name="Kim J.Y."/>
            <person name="Song H.Y."/>
            <person name="Cho S.J."/>
            <person name="Kim D.R."/>
            <person name="Lee K.I."/>
            <person name="Lim H.K."/>
            <person name="Park N.J."/>
            <person name="Hwang I.T."/>
            <person name="Yang K.S."/>
        </authorList>
    </citation>
    <scope>NUCLEOTIDE SEQUENCE [LARGE SCALE GENOMIC DNA]</scope>
    <source>
        <strain evidence="10 11">HPL-003</strain>
    </source>
</reference>
<evidence type="ECO:0000256" key="5">
    <source>
        <dbReference type="ARBA" id="ARBA00022692"/>
    </source>
</evidence>
<evidence type="ECO:0000313" key="11">
    <source>
        <dbReference type="Proteomes" id="UP000005876"/>
    </source>
</evidence>
<evidence type="ECO:0000256" key="8">
    <source>
        <dbReference type="RuleBase" id="RU365088"/>
    </source>
</evidence>
<dbReference type="NCBIfam" id="TIGR00710">
    <property type="entry name" value="efflux_Bcr_CflA"/>
    <property type="match status" value="1"/>
</dbReference>
<dbReference type="GO" id="GO:0005886">
    <property type="term" value="C:plasma membrane"/>
    <property type="evidence" value="ECO:0007669"/>
    <property type="project" value="UniProtKB-SubCell"/>
</dbReference>
<feature type="domain" description="Major facilitator superfamily (MFS) profile" evidence="9">
    <location>
        <begin position="21"/>
        <end position="407"/>
    </location>
</feature>
<name>G7VP82_PAETH</name>
<feature type="transmembrane region" description="Helical" evidence="8">
    <location>
        <begin position="379"/>
        <end position="400"/>
    </location>
</feature>
<feature type="transmembrane region" description="Helical" evidence="8">
    <location>
        <begin position="88"/>
        <end position="110"/>
    </location>
</feature>
<dbReference type="Gene3D" id="1.20.1720.10">
    <property type="entry name" value="Multidrug resistance protein D"/>
    <property type="match status" value="1"/>
</dbReference>
<protein>
    <recommendedName>
        <fullName evidence="8">Bcr/CflA family efflux transporter</fullName>
    </recommendedName>
</protein>
<sequence length="416" mass="43638">MNNMTNTRAGVTLTRRRRATVAVILGALAALAPFSLDMYLPTLPTLAKDLQAAPSIAQLSLTSCMLRLSFGQLVAGPLSDIHGRRRPLLAGLILYVIVSAWCALSGSIWAFIALRFVQGLAGSFGIVISRAITRDLFSGPELTRFFSLLMLVNGAGPIFAPIAGGQLMRISSWQGVFFVLSLIAVALFFAVFYSLEETLPAEGRAKGGLKQTLFTFRTLSKDRTFMGYALSQGFVLAAMFAYISGSTFVIQDIFGASPQLFSVIFALNGLGLIIAGQITGRLSGKVSEHKLFVSGISLATLSGVALLVELLCGGGLYAVLVPLFIVVSSVGIVTTTGFSLAMQKYGNAAGSASALLGLISFILGGLAAPLTGIGGGQSAIPMGLVIAFSNIAAMVCYVTLIRIHPASPIQPKGEEK</sequence>
<feature type="transmembrane region" description="Helical" evidence="8">
    <location>
        <begin position="56"/>
        <end position="76"/>
    </location>
</feature>
<dbReference type="GO" id="GO:1990961">
    <property type="term" value="P:xenobiotic detoxification by transmembrane export across the plasma membrane"/>
    <property type="evidence" value="ECO:0007669"/>
    <property type="project" value="InterPro"/>
</dbReference>
<evidence type="ECO:0000256" key="7">
    <source>
        <dbReference type="ARBA" id="ARBA00023136"/>
    </source>
</evidence>
<comment type="similarity">
    <text evidence="2 8">Belongs to the major facilitator superfamily. Bcr/CmlA family.</text>
</comment>
<comment type="subcellular location">
    <subcellularLocation>
        <location evidence="1 8">Cell membrane</location>
        <topology evidence="1 8">Multi-pass membrane protein</topology>
    </subcellularLocation>
</comment>
<reference key="2">
    <citation type="submission" date="2011-11" db="EMBL/GenBank/DDBJ databases">
        <authorList>
            <person name="Shin S.H."/>
            <person name="Kim S."/>
            <person name="Kim J.Y."/>
        </authorList>
    </citation>
    <scope>NUCLEOTIDE SEQUENCE</scope>
    <source>
        <strain>HPL-003</strain>
    </source>
</reference>
<evidence type="ECO:0000313" key="10">
    <source>
        <dbReference type="EMBL" id="AET60959.1"/>
    </source>
</evidence>
<proteinExistence type="inferred from homology"/>
<dbReference type="PANTHER" id="PTHR23502">
    <property type="entry name" value="MAJOR FACILITATOR SUPERFAMILY"/>
    <property type="match status" value="1"/>
</dbReference>
<evidence type="ECO:0000256" key="6">
    <source>
        <dbReference type="ARBA" id="ARBA00022989"/>
    </source>
</evidence>
<keyword evidence="3 8" id="KW-0813">Transport</keyword>